<organism evidence="12 13">
    <name type="scientific">Klebsiella michiganensis (strain ATCC 8724 / DSM 4798 / JCM 20051 / NBRC 3318 / NRRL B-199 / KCTC 1686 / BUCSAV 143 / CCM 1901)</name>
    <dbReference type="NCBI Taxonomy" id="1006551"/>
    <lineage>
        <taxon>Bacteria</taxon>
        <taxon>Pseudomonadati</taxon>
        <taxon>Pseudomonadota</taxon>
        <taxon>Gammaproteobacteria</taxon>
        <taxon>Enterobacterales</taxon>
        <taxon>Enterobacteriaceae</taxon>
        <taxon>Klebsiella/Raoultella group</taxon>
        <taxon>Klebsiella</taxon>
    </lineage>
</organism>
<evidence type="ECO:0000313" key="12">
    <source>
        <dbReference type="EMBL" id="AEX03983.1"/>
    </source>
</evidence>
<evidence type="ECO:0000256" key="2">
    <source>
        <dbReference type="ARBA" id="ARBA00004377"/>
    </source>
</evidence>
<evidence type="ECO:0000256" key="7">
    <source>
        <dbReference type="ARBA" id="ARBA00022692"/>
    </source>
</evidence>
<evidence type="ECO:0000256" key="5">
    <source>
        <dbReference type="ARBA" id="ARBA00022481"/>
    </source>
</evidence>
<comment type="similarity">
    <text evidence="3 10">Belongs to the GSP I family.</text>
</comment>
<dbReference type="HOGENOM" id="CLU_121289_3_1_6"/>
<keyword evidence="5 10" id="KW-0488">Methylation</keyword>
<dbReference type="Proteomes" id="UP000007843">
    <property type="component" value="Chromosome"/>
</dbReference>
<dbReference type="PANTHER" id="PTHR38779">
    <property type="entry name" value="TYPE II SECRETION SYSTEM PROTEIN I-RELATED"/>
    <property type="match status" value="1"/>
</dbReference>
<evidence type="ECO:0000256" key="3">
    <source>
        <dbReference type="ARBA" id="ARBA00008358"/>
    </source>
</evidence>
<dbReference type="SUPFAM" id="SSF54523">
    <property type="entry name" value="Pili subunits"/>
    <property type="match status" value="1"/>
</dbReference>
<keyword evidence="8" id="KW-1133">Transmembrane helix</keyword>
<dbReference type="GO" id="GO:0005886">
    <property type="term" value="C:plasma membrane"/>
    <property type="evidence" value="ECO:0007669"/>
    <property type="project" value="UniProtKB-SubCell"/>
</dbReference>
<evidence type="ECO:0000256" key="9">
    <source>
        <dbReference type="ARBA" id="ARBA00023136"/>
    </source>
</evidence>
<comment type="function">
    <text evidence="1">Component of the type II secretion system required for the energy-dependent secretion of extracellular factors such as proteases and toxins from the periplasm. Part of the pseudopilus tip complex that is critical for the recognition and binding of secretion substrates.</text>
</comment>
<reference evidence="12 13" key="1">
    <citation type="journal article" date="2012" name="J. Bacteriol.">
        <title>Complete genome sequence of Klebsiella oxytoca KCTC 1686, used in production of 2,3-butanediol.</title>
        <authorList>
            <person name="Shin S.H."/>
            <person name="Kim S."/>
            <person name="Kim J.Y."/>
            <person name="Lee S."/>
            <person name="Um Y."/>
            <person name="Oh M.K."/>
            <person name="Kim Y.R."/>
            <person name="Lee J."/>
            <person name="Yang K.S."/>
        </authorList>
    </citation>
    <scope>NUCLEOTIDE SEQUENCE [LARGE SCALE GENOMIC DNA]</scope>
    <source>
        <strain evidence="13">ATCC 8724 / DSM 4798 / JCM 20051 / NBRC 3318 / NRRL B-199 / KCTC 1686</strain>
    </source>
</reference>
<evidence type="ECO:0000256" key="6">
    <source>
        <dbReference type="ARBA" id="ARBA00022519"/>
    </source>
</evidence>
<evidence type="ECO:0000256" key="1">
    <source>
        <dbReference type="ARBA" id="ARBA00003161"/>
    </source>
</evidence>
<dbReference type="Pfam" id="PF02501">
    <property type="entry name" value="T2SSI"/>
    <property type="match status" value="1"/>
</dbReference>
<sequence length="121" mass="13533">MKKQAGMTLIEVMVALAVFALAGLAVMQATLQQTRQLGRMEEKTLAGWLADNQLVQLRLENRWPALSWSETTVQAAGVSWHIRWQGVETDLPQLRALDVEVRCAKSDKMPVSSLRTYVTPP</sequence>
<dbReference type="PANTHER" id="PTHR38779:SF2">
    <property type="entry name" value="TYPE II SECRETION SYSTEM PROTEIN I-RELATED"/>
    <property type="match status" value="1"/>
</dbReference>
<dbReference type="InterPro" id="IPR010052">
    <property type="entry name" value="T2SS_protein-GspI"/>
</dbReference>
<keyword evidence="9" id="KW-0472">Membrane</keyword>
<dbReference type="InterPro" id="IPR003413">
    <property type="entry name" value="T2SS_GspI_C"/>
</dbReference>
<dbReference type="Pfam" id="PF07963">
    <property type="entry name" value="N_methyl"/>
    <property type="match status" value="1"/>
</dbReference>
<evidence type="ECO:0000313" key="13">
    <source>
        <dbReference type="Proteomes" id="UP000007843"/>
    </source>
</evidence>
<name>A0A0H3H6N0_KLEM8</name>
<keyword evidence="7" id="KW-0812">Transmembrane</keyword>
<comment type="subunit">
    <text evidence="10">Type II secretion is composed of four main components: the outer membrane complex, the inner membrane complex, the cytoplasmic secretion ATPase and the periplasm-spanning pseudopilus.</text>
</comment>
<dbReference type="NCBIfam" id="TIGR01707">
    <property type="entry name" value="gspI"/>
    <property type="match status" value="1"/>
</dbReference>
<dbReference type="InterPro" id="IPR045584">
    <property type="entry name" value="Pilin-like"/>
</dbReference>
<dbReference type="AlphaFoldDB" id="A0A0H3H6N0"/>
<dbReference type="InterPro" id="IPR012902">
    <property type="entry name" value="N_methyl_site"/>
</dbReference>
<dbReference type="GO" id="GO:0015628">
    <property type="term" value="P:protein secretion by the type II secretion system"/>
    <property type="evidence" value="ECO:0007669"/>
    <property type="project" value="UniProtKB-UniRule"/>
</dbReference>
<comment type="subcellular location">
    <subcellularLocation>
        <location evidence="2 10">Cell inner membrane</location>
        <topology evidence="2 10">Single-pass membrane protein</topology>
    </subcellularLocation>
</comment>
<dbReference type="EMBL" id="CP003218">
    <property type="protein sequence ID" value="AEX03983.1"/>
    <property type="molecule type" value="Genomic_DNA"/>
</dbReference>
<evidence type="ECO:0000256" key="10">
    <source>
        <dbReference type="RuleBase" id="RU368030"/>
    </source>
</evidence>
<gene>
    <name evidence="12" type="ordered locus">KOX_11285</name>
</gene>
<dbReference type="PATRIC" id="fig|1006551.4.peg.2271"/>
<dbReference type="GO" id="GO:0015627">
    <property type="term" value="C:type II protein secretion system complex"/>
    <property type="evidence" value="ECO:0007669"/>
    <property type="project" value="UniProtKB-UniRule"/>
</dbReference>
<dbReference type="PROSITE" id="PS00409">
    <property type="entry name" value="PROKAR_NTER_METHYL"/>
    <property type="match status" value="1"/>
</dbReference>
<dbReference type="RefSeq" id="WP_014227976.1">
    <property type="nucleotide sequence ID" value="NC_016612.1"/>
</dbReference>
<keyword evidence="4" id="KW-1003">Cell membrane</keyword>
<feature type="domain" description="Type II secretion system protein GspI C-terminal" evidence="11">
    <location>
        <begin position="40"/>
        <end position="118"/>
    </location>
</feature>
<dbReference type="NCBIfam" id="TIGR02532">
    <property type="entry name" value="IV_pilin_GFxxxE"/>
    <property type="match status" value="1"/>
</dbReference>
<keyword evidence="6 10" id="KW-0997">Cell inner membrane</keyword>
<evidence type="ECO:0000256" key="8">
    <source>
        <dbReference type="ARBA" id="ARBA00022989"/>
    </source>
</evidence>
<accession>A0A0H3H6N0</accession>
<comment type="PTM">
    <text evidence="10">Cleaved by prepilin peptidase.</text>
</comment>
<dbReference type="Gene3D" id="3.30.1300.30">
    <property type="entry name" value="GSPII I/J protein-like"/>
    <property type="match status" value="1"/>
</dbReference>
<evidence type="ECO:0000256" key="4">
    <source>
        <dbReference type="ARBA" id="ARBA00022475"/>
    </source>
</evidence>
<protein>
    <recommendedName>
        <fullName evidence="10">Type II secretion system protein I</fullName>
        <shortName evidence="10">T2SS minor pseudopilin I</shortName>
    </recommendedName>
</protein>
<dbReference type="KEGG" id="kox:KOX_11285"/>
<proteinExistence type="inferred from homology"/>
<evidence type="ECO:0000259" key="11">
    <source>
        <dbReference type="Pfam" id="PF02501"/>
    </source>
</evidence>